<evidence type="ECO:0000313" key="12">
    <source>
        <dbReference type="EMBL" id="GAV03033.1"/>
    </source>
</evidence>
<evidence type="ECO:0000256" key="3">
    <source>
        <dbReference type="ARBA" id="ARBA00022692"/>
    </source>
</evidence>
<keyword evidence="4 10" id="KW-1133">Transmembrane helix</keyword>
<evidence type="ECO:0000259" key="11">
    <source>
        <dbReference type="PROSITE" id="PS50262"/>
    </source>
</evidence>
<feature type="transmembrane region" description="Helical" evidence="10">
    <location>
        <begin position="54"/>
        <end position="78"/>
    </location>
</feature>
<keyword evidence="7 9" id="KW-0675">Receptor</keyword>
<evidence type="ECO:0000313" key="13">
    <source>
        <dbReference type="Proteomes" id="UP000186922"/>
    </source>
</evidence>
<feature type="transmembrane region" description="Helical" evidence="10">
    <location>
        <begin position="315"/>
        <end position="337"/>
    </location>
</feature>
<dbReference type="AlphaFoldDB" id="A0A1D1VS65"/>
<dbReference type="GO" id="GO:0005886">
    <property type="term" value="C:plasma membrane"/>
    <property type="evidence" value="ECO:0007669"/>
    <property type="project" value="UniProtKB-SubCell"/>
</dbReference>
<evidence type="ECO:0000256" key="10">
    <source>
        <dbReference type="SAM" id="Phobius"/>
    </source>
</evidence>
<dbReference type="PROSITE" id="PS00237">
    <property type="entry name" value="G_PROTEIN_RECEP_F1_1"/>
    <property type="match status" value="1"/>
</dbReference>
<evidence type="ECO:0000256" key="9">
    <source>
        <dbReference type="RuleBase" id="RU000688"/>
    </source>
</evidence>
<keyword evidence="5 9" id="KW-0297">G-protein coupled receptor</keyword>
<dbReference type="PANTHER" id="PTHR24230">
    <property type="entry name" value="G-PROTEIN COUPLED RECEPTOR"/>
    <property type="match status" value="1"/>
</dbReference>
<reference evidence="12 13" key="1">
    <citation type="journal article" date="2016" name="Nat. Commun.">
        <title>Extremotolerant tardigrade genome and improved radiotolerance of human cultured cells by tardigrade-unique protein.</title>
        <authorList>
            <person name="Hashimoto T."/>
            <person name="Horikawa D.D."/>
            <person name="Saito Y."/>
            <person name="Kuwahara H."/>
            <person name="Kozuka-Hata H."/>
            <person name="Shin-I T."/>
            <person name="Minakuchi Y."/>
            <person name="Ohishi K."/>
            <person name="Motoyama A."/>
            <person name="Aizu T."/>
            <person name="Enomoto A."/>
            <person name="Kondo K."/>
            <person name="Tanaka S."/>
            <person name="Hara Y."/>
            <person name="Koshikawa S."/>
            <person name="Sagara H."/>
            <person name="Miura T."/>
            <person name="Yokobori S."/>
            <person name="Miyagawa K."/>
            <person name="Suzuki Y."/>
            <person name="Kubo T."/>
            <person name="Oyama M."/>
            <person name="Kohara Y."/>
            <person name="Fujiyama A."/>
            <person name="Arakawa K."/>
            <person name="Katayama T."/>
            <person name="Toyoda A."/>
            <person name="Kunieda T."/>
        </authorList>
    </citation>
    <scope>NUCLEOTIDE SEQUENCE [LARGE SCALE GENOMIC DNA]</scope>
    <source>
        <strain evidence="12 13">YOKOZUNA-1</strain>
    </source>
</reference>
<keyword evidence="6 10" id="KW-0472">Membrane</keyword>
<keyword evidence="2" id="KW-1003">Cell membrane</keyword>
<evidence type="ECO:0000256" key="8">
    <source>
        <dbReference type="ARBA" id="ARBA00023224"/>
    </source>
</evidence>
<dbReference type="GO" id="GO:0035237">
    <property type="term" value="F:corazonin receptor activity"/>
    <property type="evidence" value="ECO:0007669"/>
    <property type="project" value="TreeGrafter"/>
</dbReference>
<evidence type="ECO:0000256" key="2">
    <source>
        <dbReference type="ARBA" id="ARBA00022475"/>
    </source>
</evidence>
<gene>
    <name evidence="12" type="primary">RvY_13521</name>
    <name evidence="12" type="synonym">RvY_13521.1</name>
    <name evidence="12" type="ORF">RvY_13521-1</name>
</gene>
<evidence type="ECO:0000256" key="1">
    <source>
        <dbReference type="ARBA" id="ARBA00004651"/>
    </source>
</evidence>
<feature type="transmembrane region" description="Helical" evidence="10">
    <location>
        <begin position="279"/>
        <end position="300"/>
    </location>
</feature>
<keyword evidence="13" id="KW-1185">Reference proteome</keyword>
<feature type="transmembrane region" description="Helical" evidence="10">
    <location>
        <begin position="90"/>
        <end position="114"/>
    </location>
</feature>
<dbReference type="InterPro" id="IPR017452">
    <property type="entry name" value="GPCR_Rhodpsn_7TM"/>
</dbReference>
<dbReference type="Pfam" id="PF00001">
    <property type="entry name" value="7tm_1"/>
    <property type="match status" value="1"/>
</dbReference>
<comment type="subcellular location">
    <subcellularLocation>
        <location evidence="1">Cell membrane</location>
        <topology evidence="1">Multi-pass membrane protein</topology>
    </subcellularLocation>
</comment>
<dbReference type="SUPFAM" id="SSF81321">
    <property type="entry name" value="Family A G protein-coupled receptor-like"/>
    <property type="match status" value="1"/>
</dbReference>
<evidence type="ECO:0000256" key="5">
    <source>
        <dbReference type="ARBA" id="ARBA00023040"/>
    </source>
</evidence>
<dbReference type="PROSITE" id="PS50262">
    <property type="entry name" value="G_PROTEIN_RECEP_F1_2"/>
    <property type="match status" value="1"/>
</dbReference>
<proteinExistence type="inferred from homology"/>
<dbReference type="STRING" id="947166.A0A1D1VS65"/>
<dbReference type="InterPro" id="IPR000276">
    <property type="entry name" value="GPCR_Rhodpsn"/>
</dbReference>
<protein>
    <recommendedName>
        <fullName evidence="11">G-protein coupled receptors family 1 profile domain-containing protein</fullName>
    </recommendedName>
</protein>
<keyword evidence="3 9" id="KW-0812">Transmembrane</keyword>
<feature type="transmembrane region" description="Helical" evidence="10">
    <location>
        <begin position="170"/>
        <end position="192"/>
    </location>
</feature>
<dbReference type="Gene3D" id="1.20.1070.10">
    <property type="entry name" value="Rhodopsin 7-helix transmembrane proteins"/>
    <property type="match status" value="1"/>
</dbReference>
<evidence type="ECO:0000256" key="4">
    <source>
        <dbReference type="ARBA" id="ARBA00022989"/>
    </source>
</evidence>
<accession>A0A1D1VS65</accession>
<comment type="similarity">
    <text evidence="9">Belongs to the G-protein coupled receptor 1 family.</text>
</comment>
<sequence>MFLYKSKSGLSMGGSAERRTVAEMEKLVNKSGSTQDLLNYLDEDVPGYSNYRNLYVIGLFTMAIFALPSNIAVMILLYKKLFWKSNVLLLLFQLSIADIFVAFFCILGDAIWNVTIQWNGSDGLCRFYKYMQMFALYASTFILTGISIDRCIAVLFPLSRSCSQGRVLRVRIISVIAWLAALACAAPQAVIFHTETAPFQADFKQCVTHGAYTEQWQELAYSLTTVIIMFFLPVLVMALCYISIFMRITKEARQASETGEYLSQHSTVRKELYSRVRRATLWMTVVFVLCFIVCWAPYYVGMFCYILQVSIGSEALNLIFCFGMSSAIINPFIYAAFSLCSGKNPPTAHGGSQPVQQILCRRGPQYQLVRRPAYEF</sequence>
<keyword evidence="8 9" id="KW-0807">Transducer</keyword>
<evidence type="ECO:0000256" key="6">
    <source>
        <dbReference type="ARBA" id="ARBA00023136"/>
    </source>
</evidence>
<name>A0A1D1VS65_RAMVA</name>
<feature type="domain" description="G-protein coupled receptors family 1 profile" evidence="11">
    <location>
        <begin position="69"/>
        <end position="334"/>
    </location>
</feature>
<comment type="caution">
    <text evidence="12">The sequence shown here is derived from an EMBL/GenBank/DDBJ whole genome shotgun (WGS) entry which is preliminary data.</text>
</comment>
<feature type="transmembrane region" description="Helical" evidence="10">
    <location>
        <begin position="134"/>
        <end position="158"/>
    </location>
</feature>
<feature type="transmembrane region" description="Helical" evidence="10">
    <location>
        <begin position="219"/>
        <end position="244"/>
    </location>
</feature>
<dbReference type="PANTHER" id="PTHR24230:SF163">
    <property type="entry name" value="CORAZONIN RECEPTOR, ISOFORM B"/>
    <property type="match status" value="1"/>
</dbReference>
<evidence type="ECO:0000256" key="7">
    <source>
        <dbReference type="ARBA" id="ARBA00023170"/>
    </source>
</evidence>
<organism evidence="12 13">
    <name type="scientific">Ramazzottius varieornatus</name>
    <name type="common">Water bear</name>
    <name type="synonym">Tardigrade</name>
    <dbReference type="NCBI Taxonomy" id="947166"/>
    <lineage>
        <taxon>Eukaryota</taxon>
        <taxon>Metazoa</taxon>
        <taxon>Ecdysozoa</taxon>
        <taxon>Tardigrada</taxon>
        <taxon>Eutardigrada</taxon>
        <taxon>Parachela</taxon>
        <taxon>Hypsibioidea</taxon>
        <taxon>Ramazzottiidae</taxon>
        <taxon>Ramazzottius</taxon>
    </lineage>
</organism>
<dbReference type="PRINTS" id="PR00237">
    <property type="entry name" value="GPCRRHODOPSN"/>
</dbReference>
<dbReference type="EMBL" id="BDGG01000009">
    <property type="protein sequence ID" value="GAV03033.1"/>
    <property type="molecule type" value="Genomic_DNA"/>
</dbReference>
<dbReference type="OrthoDB" id="6022667at2759"/>
<dbReference type="Proteomes" id="UP000186922">
    <property type="component" value="Unassembled WGS sequence"/>
</dbReference>